<keyword evidence="2" id="KW-1185">Reference proteome</keyword>
<dbReference type="EMBL" id="LT629748">
    <property type="protein sequence ID" value="SDR70396.1"/>
    <property type="molecule type" value="Genomic_DNA"/>
</dbReference>
<dbReference type="STRING" id="797277.SAMN05216198_0122"/>
<dbReference type="Proteomes" id="UP000243426">
    <property type="component" value="Chromosome I"/>
</dbReference>
<evidence type="ECO:0008006" key="3">
    <source>
        <dbReference type="Google" id="ProtNLM"/>
    </source>
</evidence>
<sequence length="428" mass="48575">MAAPIDQVRISSLAGTDDFSRVFLDPHQLTQTDLSGVRLLGCRVDTVRQLYRGSVPAELLEQIGGAVGLIADYFGIKWHVGRVGRDSGYQFKLQNNDLGLVVLLKNHNVKAHDVGPHLKFEASPHLIASHSPQALQQLMDGLAGEILTDCQPNQCAVHLALDFQGWNPPADLMARMHCRARAQREFTGVERIEFDERAAVYGRGKSFLFGSAGGVQLALYNKTDQARAIDKLDYWQSVWRGLDNPLDPDCEQNYDPKVPVWRLELRYHHSVVDQFAQGSVNIQTGELIDTRTYSEISAHLDGLWRYGLTAFKLLSRPGVYDAFWTLLREDVTVMVPVESLSDEVEYKRYYKTSSGFTGKNVELFMGNFVSLLARERVGAKKAFDRLQEWECWPVIRDHFADKGMTERDVYKWLKDKLAERTVRWGRAV</sequence>
<dbReference type="RefSeq" id="WP_090271553.1">
    <property type="nucleotide sequence ID" value="NZ_LT629748.1"/>
</dbReference>
<organism evidence="1 2">
    <name type="scientific">Halopseudomonas litoralis</name>
    <dbReference type="NCBI Taxonomy" id="797277"/>
    <lineage>
        <taxon>Bacteria</taxon>
        <taxon>Pseudomonadati</taxon>
        <taxon>Pseudomonadota</taxon>
        <taxon>Gammaproteobacteria</taxon>
        <taxon>Pseudomonadales</taxon>
        <taxon>Pseudomonadaceae</taxon>
        <taxon>Halopseudomonas</taxon>
    </lineage>
</organism>
<evidence type="ECO:0000313" key="2">
    <source>
        <dbReference type="Proteomes" id="UP000243426"/>
    </source>
</evidence>
<name>A0A1H1L7B6_9GAMM</name>
<evidence type="ECO:0000313" key="1">
    <source>
        <dbReference type="EMBL" id="SDR70396.1"/>
    </source>
</evidence>
<reference evidence="2" key="1">
    <citation type="submission" date="2016-10" db="EMBL/GenBank/DDBJ databases">
        <authorList>
            <person name="Varghese N."/>
            <person name="Submissions S."/>
        </authorList>
    </citation>
    <scope>NUCLEOTIDE SEQUENCE [LARGE SCALE GENOMIC DNA]</scope>
    <source>
        <strain evidence="2">2SM5</strain>
    </source>
</reference>
<proteinExistence type="predicted"/>
<protein>
    <recommendedName>
        <fullName evidence="3">Replication initiation factor</fullName>
    </recommendedName>
</protein>
<accession>A0A1H1L7B6</accession>
<dbReference type="AlphaFoldDB" id="A0A1H1L7B6"/>
<dbReference type="OrthoDB" id="5563041at2"/>
<gene>
    <name evidence="1" type="ORF">SAMN05216198_0122</name>
</gene>